<sequence length="284" mass="32333">MHMLKGELHPSTIPGFRGTRDPEPAVTHLRCRMMAYGLFYPIRADLDDDITIARAFILFIMGYLCIGFTSIVGLVTLLSRKMLNSWPIRVSEHGRGNKRKTNDQATNLFMLGRYHINHHTIETITRETWLKSSVSEIDDVLTGKLLSCKRMLLQVPNGNCKYYLGDRCWRQLTGEARIPLDPQLSMSPHISPATLQEMRQVEFLDLVTSASVHSLSQDFSLPGDAEGPDLGWRMEWTGRREMLLIARLRDPPPISSSHGTEELWHLTHGMRRLARGSTEALRVD</sequence>
<dbReference type="AlphaFoldDB" id="A0A7J7PCU4"/>
<keyword evidence="2" id="KW-1133">Transmembrane helix</keyword>
<evidence type="ECO:0000256" key="2">
    <source>
        <dbReference type="SAM" id="Phobius"/>
    </source>
</evidence>
<evidence type="ECO:0000313" key="4">
    <source>
        <dbReference type="Proteomes" id="UP000541444"/>
    </source>
</evidence>
<organism evidence="3 4">
    <name type="scientific">Kingdonia uniflora</name>
    <dbReference type="NCBI Taxonomy" id="39325"/>
    <lineage>
        <taxon>Eukaryota</taxon>
        <taxon>Viridiplantae</taxon>
        <taxon>Streptophyta</taxon>
        <taxon>Embryophyta</taxon>
        <taxon>Tracheophyta</taxon>
        <taxon>Spermatophyta</taxon>
        <taxon>Magnoliopsida</taxon>
        <taxon>Ranunculales</taxon>
        <taxon>Circaeasteraceae</taxon>
        <taxon>Kingdonia</taxon>
    </lineage>
</organism>
<proteinExistence type="predicted"/>
<keyword evidence="2" id="KW-0812">Transmembrane</keyword>
<keyword evidence="4" id="KW-1185">Reference proteome</keyword>
<gene>
    <name evidence="3" type="ORF">GIB67_027778</name>
</gene>
<feature type="transmembrane region" description="Helical" evidence="2">
    <location>
        <begin position="55"/>
        <end position="79"/>
    </location>
</feature>
<evidence type="ECO:0000313" key="3">
    <source>
        <dbReference type="EMBL" id="KAF6176978.1"/>
    </source>
</evidence>
<reference evidence="3 4" key="1">
    <citation type="journal article" date="2020" name="IScience">
        <title>Genome Sequencing of the Endangered Kingdonia uniflora (Circaeasteraceae, Ranunculales) Reveals Potential Mechanisms of Evolutionary Specialization.</title>
        <authorList>
            <person name="Sun Y."/>
            <person name="Deng T."/>
            <person name="Zhang A."/>
            <person name="Moore M.J."/>
            <person name="Landis J.B."/>
            <person name="Lin N."/>
            <person name="Zhang H."/>
            <person name="Zhang X."/>
            <person name="Huang J."/>
            <person name="Zhang X."/>
            <person name="Sun H."/>
            <person name="Wang H."/>
        </authorList>
    </citation>
    <scope>NUCLEOTIDE SEQUENCE [LARGE SCALE GENOMIC DNA]</scope>
    <source>
        <strain evidence="3">TB1705</strain>
        <tissue evidence="3">Leaf</tissue>
    </source>
</reference>
<evidence type="ECO:0000256" key="1">
    <source>
        <dbReference type="SAM" id="MobiDB-lite"/>
    </source>
</evidence>
<feature type="region of interest" description="Disordered" evidence="1">
    <location>
        <begin position="1"/>
        <end position="20"/>
    </location>
</feature>
<accession>A0A7J7PCU4</accession>
<name>A0A7J7PCU4_9MAGN</name>
<dbReference type="EMBL" id="JACGCM010000012">
    <property type="protein sequence ID" value="KAF6176978.1"/>
    <property type="molecule type" value="Genomic_DNA"/>
</dbReference>
<keyword evidence="2" id="KW-0472">Membrane</keyword>
<dbReference type="Proteomes" id="UP000541444">
    <property type="component" value="Unassembled WGS sequence"/>
</dbReference>
<protein>
    <submittedName>
        <fullName evidence="3">Uncharacterized protein</fullName>
    </submittedName>
</protein>
<comment type="caution">
    <text evidence="3">The sequence shown here is derived from an EMBL/GenBank/DDBJ whole genome shotgun (WGS) entry which is preliminary data.</text>
</comment>